<accession>A0A362X4J5</accession>
<feature type="domain" description="Glycosyl hydrolase family 30 TIM-barrel" evidence="6">
    <location>
        <begin position="67"/>
        <end position="397"/>
    </location>
</feature>
<name>A0A362X4J5_9FLAO</name>
<reference evidence="7 8" key="1">
    <citation type="submission" date="2018-02" db="EMBL/GenBank/DDBJ databases">
        <title>Genomic Encyclopedia of Archaeal and Bacterial Type Strains, Phase II (KMG-II): from individual species to whole genera.</title>
        <authorList>
            <person name="Goeker M."/>
        </authorList>
    </citation>
    <scope>NUCLEOTIDE SEQUENCE [LARGE SCALE GENOMIC DNA]</scope>
    <source>
        <strain evidence="7 8">DSM 21165</strain>
    </source>
</reference>
<organism evidence="7 8">
    <name type="scientific">Jejuia pallidilutea</name>
    <dbReference type="NCBI Taxonomy" id="504487"/>
    <lineage>
        <taxon>Bacteria</taxon>
        <taxon>Pseudomonadati</taxon>
        <taxon>Bacteroidota</taxon>
        <taxon>Flavobacteriia</taxon>
        <taxon>Flavobacteriales</taxon>
        <taxon>Flavobacteriaceae</taxon>
        <taxon>Jejuia</taxon>
    </lineage>
</organism>
<keyword evidence="3 4" id="KW-0378">Hydrolase</keyword>
<dbReference type="Pfam" id="PF02055">
    <property type="entry name" value="Glyco_hydro_30"/>
    <property type="match status" value="1"/>
</dbReference>
<keyword evidence="2 5" id="KW-0732">Signal</keyword>
<dbReference type="PANTHER" id="PTHR11069">
    <property type="entry name" value="GLUCOSYLCERAMIDASE"/>
    <property type="match status" value="1"/>
</dbReference>
<evidence type="ECO:0000256" key="3">
    <source>
        <dbReference type="ARBA" id="ARBA00022801"/>
    </source>
</evidence>
<dbReference type="PANTHER" id="PTHR11069:SF23">
    <property type="entry name" value="LYSOSOMAL ACID GLUCOSYLCERAMIDASE"/>
    <property type="match status" value="1"/>
</dbReference>
<comment type="similarity">
    <text evidence="1 4">Belongs to the glycosyl hydrolase 30 family.</text>
</comment>
<keyword evidence="4" id="KW-0326">Glycosidase</keyword>
<dbReference type="InterPro" id="IPR033453">
    <property type="entry name" value="Glyco_hydro_30_TIM-barrel"/>
</dbReference>
<dbReference type="SUPFAM" id="SSF51445">
    <property type="entry name" value="(Trans)glycosidases"/>
    <property type="match status" value="1"/>
</dbReference>
<dbReference type="InterPro" id="IPR001139">
    <property type="entry name" value="Glyco_hydro_30"/>
</dbReference>
<evidence type="ECO:0000313" key="8">
    <source>
        <dbReference type="Proteomes" id="UP000251545"/>
    </source>
</evidence>
<sequence length="465" mass="52748">MKKLVCITITFLVVIVSINAQNKAKVHYVELIEGQDIASNPIKTQEANSEGQGISIRIYPDITFQTITGIGGAFNEIGGEALMSLSEAQQNEIMKNLFDANGANFTVCRTAIGASDFGIDAYSYSEVPNDFEMKKFSIERERNSVIPYIKMAYKYNPEMELFASPWSPPGWMKASGLMDRGEEFPEKNVLKDDPKIYKAYAKYFSKYVDAYAKEGITVNKIVIQNEQDISTKYPSCHMPPKQMGEFVINYLRPQFQKDNVPAEIWAGSFRTAKRLDGLEFVSNKTWREAVDGIGVQYMSSRQVENMKTVFPDIKLLHTEGNCYGGKNSVDQAFSRFNEVASFINHGVPNFCYWNMILNEDSSSGWGWKQNSLITIDRQEKTVTYNPDYAAMALFGRFMKPGMKRVASASWYGDTMTLKDDNTIYLFIKNESDKVKTFDIWLKDDHAQVVDIPANTISVVEVNYNK</sequence>
<dbReference type="Proteomes" id="UP000251545">
    <property type="component" value="Unassembled WGS sequence"/>
</dbReference>
<dbReference type="Gene3D" id="2.60.40.1180">
    <property type="entry name" value="Golgi alpha-mannosidase II"/>
    <property type="match status" value="1"/>
</dbReference>
<evidence type="ECO:0000256" key="5">
    <source>
        <dbReference type="SAM" id="SignalP"/>
    </source>
</evidence>
<gene>
    <name evidence="7" type="ORF">CLV33_10271</name>
</gene>
<protein>
    <submittedName>
        <fullName evidence="7">Glucosylceramidase</fullName>
    </submittedName>
</protein>
<evidence type="ECO:0000313" key="7">
    <source>
        <dbReference type="EMBL" id="PQV50214.1"/>
    </source>
</evidence>
<evidence type="ECO:0000256" key="2">
    <source>
        <dbReference type="ARBA" id="ARBA00022729"/>
    </source>
</evidence>
<dbReference type="InterPro" id="IPR013780">
    <property type="entry name" value="Glyco_hydro_b"/>
</dbReference>
<dbReference type="AlphaFoldDB" id="A0A362X4J5"/>
<proteinExistence type="inferred from homology"/>
<feature type="signal peptide" evidence="5">
    <location>
        <begin position="1"/>
        <end position="20"/>
    </location>
</feature>
<evidence type="ECO:0000256" key="1">
    <source>
        <dbReference type="ARBA" id="ARBA00005382"/>
    </source>
</evidence>
<dbReference type="GO" id="GO:0016020">
    <property type="term" value="C:membrane"/>
    <property type="evidence" value="ECO:0007669"/>
    <property type="project" value="GOC"/>
</dbReference>
<evidence type="ECO:0000259" key="6">
    <source>
        <dbReference type="Pfam" id="PF02055"/>
    </source>
</evidence>
<dbReference type="GO" id="GO:0004348">
    <property type="term" value="F:glucosylceramidase activity"/>
    <property type="evidence" value="ECO:0007669"/>
    <property type="project" value="InterPro"/>
</dbReference>
<dbReference type="Gene3D" id="3.20.20.80">
    <property type="entry name" value="Glycosidases"/>
    <property type="match status" value="1"/>
</dbReference>
<dbReference type="GO" id="GO:0006680">
    <property type="term" value="P:glucosylceramide catabolic process"/>
    <property type="evidence" value="ECO:0007669"/>
    <property type="project" value="TreeGrafter"/>
</dbReference>
<dbReference type="EMBL" id="PVEO01000002">
    <property type="protein sequence ID" value="PQV50214.1"/>
    <property type="molecule type" value="Genomic_DNA"/>
</dbReference>
<dbReference type="InterPro" id="IPR017853">
    <property type="entry name" value="GH"/>
</dbReference>
<evidence type="ECO:0000256" key="4">
    <source>
        <dbReference type="RuleBase" id="RU361188"/>
    </source>
</evidence>
<feature type="chain" id="PRO_5016974497" evidence="5">
    <location>
        <begin position="21"/>
        <end position="465"/>
    </location>
</feature>
<dbReference type="RefSeq" id="WP_105472801.1">
    <property type="nucleotide sequence ID" value="NZ_PVEO01000002.1"/>
</dbReference>
<dbReference type="PRINTS" id="PR00843">
    <property type="entry name" value="GLHYDRLASE30"/>
</dbReference>
<comment type="caution">
    <text evidence="7">The sequence shown here is derived from an EMBL/GenBank/DDBJ whole genome shotgun (WGS) entry which is preliminary data.</text>
</comment>